<dbReference type="InterPro" id="IPR034505">
    <property type="entry name" value="Coproporphyrinogen-III_oxidase"/>
</dbReference>
<dbReference type="GO" id="GO:0005737">
    <property type="term" value="C:cytoplasm"/>
    <property type="evidence" value="ECO:0007669"/>
    <property type="project" value="InterPro"/>
</dbReference>
<dbReference type="PANTHER" id="PTHR13932:SF5">
    <property type="entry name" value="RADICAL S-ADENOSYL METHIONINE DOMAIN-CONTAINING PROTEIN 1, MITOCHONDRIAL"/>
    <property type="match status" value="1"/>
</dbReference>
<dbReference type="SUPFAM" id="SSF102114">
    <property type="entry name" value="Radical SAM enzymes"/>
    <property type="match status" value="1"/>
</dbReference>
<dbReference type="EMBL" id="CAEZYZ010000212">
    <property type="protein sequence ID" value="CAB4758458.1"/>
    <property type="molecule type" value="Genomic_DNA"/>
</dbReference>
<evidence type="ECO:0000259" key="2">
    <source>
        <dbReference type="PROSITE" id="PS51918"/>
    </source>
</evidence>
<organism evidence="3">
    <name type="scientific">freshwater metagenome</name>
    <dbReference type="NCBI Taxonomy" id="449393"/>
    <lineage>
        <taxon>unclassified sequences</taxon>
        <taxon>metagenomes</taxon>
        <taxon>ecological metagenomes</taxon>
    </lineage>
</organism>
<dbReference type="GO" id="GO:0051539">
    <property type="term" value="F:4 iron, 4 sulfur cluster binding"/>
    <property type="evidence" value="ECO:0007669"/>
    <property type="project" value="InterPro"/>
</dbReference>
<dbReference type="Gene3D" id="3.80.30.20">
    <property type="entry name" value="tm_1862 like domain"/>
    <property type="match status" value="1"/>
</dbReference>
<sequence length="314" mass="34056">MFFGGGTPTLIGASALGEVLASIRDEFALAPDAEITTEANPDSVDEAALAALRASGFTRISFGMQSTATHVLRVLDRTHTAGRSLAMARAARAAGFEHVNLDLIYATPGESDDDLRRTLDDVIEADVDHVSAYSLIVEDGTPLARRIGRGELPMPDDDIAASRYEIIDDALMAAGLDWYEVSNWSRPGGECRHNVAYWRSDDWWGIGPGAHSHVDGVRWWNAKHPRTYADSLASGATPEAGREVLTDDDKRVERVMLALRMREGLAASEVSDEGWLDRTVDAGLIDGASLGDGRIVLTGRGRLLADRLVRDLME</sequence>
<proteinExistence type="inferred from homology"/>
<dbReference type="InterPro" id="IPR004559">
    <property type="entry name" value="HemW-like"/>
</dbReference>
<name>A0A6J6UHB0_9ZZZZ</name>
<dbReference type="SMART" id="SM00729">
    <property type="entry name" value="Elp3"/>
    <property type="match status" value="1"/>
</dbReference>
<dbReference type="Pfam" id="PF04055">
    <property type="entry name" value="Radical_SAM"/>
    <property type="match status" value="1"/>
</dbReference>
<dbReference type="GO" id="GO:0006779">
    <property type="term" value="P:porphyrin-containing compound biosynthetic process"/>
    <property type="evidence" value="ECO:0007669"/>
    <property type="project" value="InterPro"/>
</dbReference>
<dbReference type="InterPro" id="IPR058240">
    <property type="entry name" value="rSAM_sf"/>
</dbReference>
<accession>A0A6J6UHB0</accession>
<dbReference type="AlphaFoldDB" id="A0A6J6UHB0"/>
<dbReference type="PROSITE" id="PS51918">
    <property type="entry name" value="RADICAL_SAM"/>
    <property type="match status" value="1"/>
</dbReference>
<dbReference type="NCBIfam" id="TIGR00539">
    <property type="entry name" value="hemN_rel"/>
    <property type="match status" value="1"/>
</dbReference>
<dbReference type="InterPro" id="IPR006638">
    <property type="entry name" value="Elp3/MiaA/NifB-like_rSAM"/>
</dbReference>
<reference evidence="3" key="1">
    <citation type="submission" date="2020-05" db="EMBL/GenBank/DDBJ databases">
        <authorList>
            <person name="Chiriac C."/>
            <person name="Salcher M."/>
            <person name="Ghai R."/>
            <person name="Kavagutti S V."/>
        </authorList>
    </citation>
    <scope>NUCLEOTIDE SEQUENCE</scope>
</reference>
<dbReference type="GO" id="GO:0004109">
    <property type="term" value="F:coproporphyrinogen oxidase activity"/>
    <property type="evidence" value="ECO:0007669"/>
    <property type="project" value="InterPro"/>
</dbReference>
<dbReference type="InterPro" id="IPR023404">
    <property type="entry name" value="rSAM_horseshoe"/>
</dbReference>
<evidence type="ECO:0000256" key="1">
    <source>
        <dbReference type="ARBA" id="ARBA00006100"/>
    </source>
</evidence>
<comment type="similarity">
    <text evidence="1">Belongs to the anaerobic coproporphyrinogen-III oxidase family. HemW subfamily.</text>
</comment>
<dbReference type="PANTHER" id="PTHR13932">
    <property type="entry name" value="COPROPORPHYRINIGEN III OXIDASE"/>
    <property type="match status" value="1"/>
</dbReference>
<dbReference type="InterPro" id="IPR007197">
    <property type="entry name" value="rSAM"/>
</dbReference>
<protein>
    <submittedName>
        <fullName evidence="3">Unannotated protein</fullName>
    </submittedName>
</protein>
<evidence type="ECO:0000313" key="3">
    <source>
        <dbReference type="EMBL" id="CAB4758458.1"/>
    </source>
</evidence>
<gene>
    <name evidence="3" type="ORF">UFOPK2810_01207</name>
</gene>
<feature type="domain" description="Radical SAM core" evidence="2">
    <location>
        <begin position="1"/>
        <end position="177"/>
    </location>
</feature>